<sequence length="452" mass="48750">MTKYFGTDGVRGIANKGLKPEMAFKLGRAGGYVLTQHNTDKNKQPRVLVATDTRISGPMLKDALISGLLSVGIEVLDLGVITTPAVAYLIRVQDADAGIMISASHNPAEDNGIKFFGSDGYKLSDETEEEIEAYIDAPTDDLPRPSAAGLGTVEDYPEGSLKYLQFLAQTLPDDLSGLNIVLDAANGSTSNLVSRLFADVETDFTTIATKPDGLNINKNVGSTHPQQLAKTVVAQNADAGLAFDGDGDRCIAVDELGNIVDGDKIMFILGKYFSAKGRLKQETIVTTVMSNIGLYKAMAANNLKSVQTAVGDRYVVEEMRKNGYNLGGEQSGHIILFDYHNTGDGMLTGLQLLNVMKVTGKKLSELAGEVHTYPQKLVNIKVRDKKNWQNYPEITAAIDTVEKEMAGDGRILVRPSGTEPLLRVMGEAATEEKVNNYVDRIADVVRNAMGEA</sequence>
<evidence type="ECO:0000256" key="4">
    <source>
        <dbReference type="ARBA" id="ARBA00022842"/>
    </source>
</evidence>
<comment type="catalytic activity">
    <reaction evidence="6 9 11">
        <text>alpha-D-glucosamine 1-phosphate = D-glucosamine 6-phosphate</text>
        <dbReference type="Rhea" id="RHEA:23424"/>
        <dbReference type="ChEBI" id="CHEBI:58516"/>
        <dbReference type="ChEBI" id="CHEBI:58725"/>
        <dbReference type="EC" id="5.4.2.10"/>
    </reaction>
</comment>
<feature type="active site" description="Phosphoserine intermediate" evidence="9">
    <location>
        <position position="104"/>
    </location>
</feature>
<dbReference type="Pfam" id="PF02878">
    <property type="entry name" value="PGM_PMM_I"/>
    <property type="match status" value="1"/>
</dbReference>
<evidence type="ECO:0000256" key="9">
    <source>
        <dbReference type="HAMAP-Rule" id="MF_01554"/>
    </source>
</evidence>
<keyword evidence="4 9" id="KW-0460">Magnesium</keyword>
<dbReference type="GO" id="GO:0004615">
    <property type="term" value="F:phosphomannomutase activity"/>
    <property type="evidence" value="ECO:0007669"/>
    <property type="project" value="TreeGrafter"/>
</dbReference>
<dbReference type="PANTHER" id="PTHR42946:SF1">
    <property type="entry name" value="PHOSPHOGLUCOMUTASE (ALPHA-D-GLUCOSE-1,6-BISPHOSPHATE-DEPENDENT)"/>
    <property type="match status" value="1"/>
</dbReference>
<proteinExistence type="inferred from homology"/>
<dbReference type="AlphaFoldDB" id="X0PEP1"/>
<dbReference type="PROSITE" id="PS00018">
    <property type="entry name" value="EF_HAND_1"/>
    <property type="match status" value="1"/>
</dbReference>
<comment type="function">
    <text evidence="9 11">Catalyzes the conversion of glucosamine-6-phosphate to glucosamine-1-phosphate.</text>
</comment>
<organism evidence="16 17">
    <name type="scientific">Agrilactobacillus composti DSM 18527 = JCM 14202</name>
    <dbReference type="NCBI Taxonomy" id="1423734"/>
    <lineage>
        <taxon>Bacteria</taxon>
        <taxon>Bacillati</taxon>
        <taxon>Bacillota</taxon>
        <taxon>Bacilli</taxon>
        <taxon>Lactobacillales</taxon>
        <taxon>Lactobacillaceae</taxon>
        <taxon>Agrilactobacillus</taxon>
    </lineage>
</organism>
<evidence type="ECO:0000256" key="5">
    <source>
        <dbReference type="ARBA" id="ARBA00023235"/>
    </source>
</evidence>
<dbReference type="InterPro" id="IPR005845">
    <property type="entry name" value="A-D-PHexomutase_a/b/a-II"/>
</dbReference>
<evidence type="ECO:0000259" key="15">
    <source>
        <dbReference type="Pfam" id="PF02880"/>
    </source>
</evidence>
<evidence type="ECO:0000259" key="12">
    <source>
        <dbReference type="Pfam" id="PF00408"/>
    </source>
</evidence>
<comment type="cofactor">
    <cofactor evidence="9">
        <name>Mg(2+)</name>
        <dbReference type="ChEBI" id="CHEBI:18420"/>
    </cofactor>
    <text evidence="9">Binds 1 Mg(2+) ion per subunit.</text>
</comment>
<evidence type="ECO:0000313" key="16">
    <source>
        <dbReference type="EMBL" id="KRM35154.1"/>
    </source>
</evidence>
<dbReference type="NCBIfam" id="TIGR01455">
    <property type="entry name" value="glmM"/>
    <property type="match status" value="1"/>
</dbReference>
<dbReference type="NCBIfam" id="NF008139">
    <property type="entry name" value="PRK10887.1"/>
    <property type="match status" value="1"/>
</dbReference>
<dbReference type="InterPro" id="IPR050060">
    <property type="entry name" value="Phosphoglucosamine_mutase"/>
</dbReference>
<evidence type="ECO:0000259" key="14">
    <source>
        <dbReference type="Pfam" id="PF02879"/>
    </source>
</evidence>
<keyword evidence="3 9" id="KW-0479">Metal-binding</keyword>
<feature type="binding site" evidence="9">
    <location>
        <position position="248"/>
    </location>
    <ligand>
        <name>Mg(2+)</name>
        <dbReference type="ChEBI" id="CHEBI:18420"/>
    </ligand>
</feature>
<comment type="similarity">
    <text evidence="1 9 10">Belongs to the phosphohexose mutase family.</text>
</comment>
<dbReference type="CDD" id="cd05802">
    <property type="entry name" value="GlmM"/>
    <property type="match status" value="1"/>
</dbReference>
<dbReference type="SUPFAM" id="SSF53738">
    <property type="entry name" value="Phosphoglucomutase, first 3 domains"/>
    <property type="match status" value="3"/>
</dbReference>
<dbReference type="InterPro" id="IPR016066">
    <property type="entry name" value="A-D-PHexomutase_CS"/>
</dbReference>
<protein>
    <recommendedName>
        <fullName evidence="8 9">Phosphoglucosamine mutase</fullName>
        <ecNumber evidence="7 9">5.4.2.10</ecNumber>
    </recommendedName>
</protein>
<dbReference type="FunFam" id="3.30.310.50:FF:000001">
    <property type="entry name" value="Phosphoglucosamine mutase"/>
    <property type="match status" value="1"/>
</dbReference>
<keyword evidence="2 9" id="KW-0597">Phosphoprotein</keyword>
<comment type="PTM">
    <text evidence="9">Activated by phosphorylation.</text>
</comment>
<evidence type="ECO:0000256" key="3">
    <source>
        <dbReference type="ARBA" id="ARBA00022723"/>
    </source>
</evidence>
<dbReference type="InterPro" id="IPR005846">
    <property type="entry name" value="A-D-PHexomutase_a/b/a-III"/>
</dbReference>
<dbReference type="Pfam" id="PF02880">
    <property type="entry name" value="PGM_PMM_III"/>
    <property type="match status" value="1"/>
</dbReference>
<dbReference type="Pfam" id="PF00408">
    <property type="entry name" value="PGM_PMM_IV"/>
    <property type="match status" value="1"/>
</dbReference>
<feature type="domain" description="Alpha-D-phosphohexomutase alpha/beta/alpha" evidence="14">
    <location>
        <begin position="163"/>
        <end position="257"/>
    </location>
</feature>
<name>X0PEP1_9LACO</name>
<dbReference type="Pfam" id="PF02879">
    <property type="entry name" value="PGM_PMM_II"/>
    <property type="match status" value="1"/>
</dbReference>
<dbReference type="InterPro" id="IPR005843">
    <property type="entry name" value="A-D-PHexomutase_C"/>
</dbReference>
<dbReference type="RefSeq" id="WP_035453183.1">
    <property type="nucleotide sequence ID" value="NZ_AZGA01000016.1"/>
</dbReference>
<dbReference type="Proteomes" id="UP000051236">
    <property type="component" value="Unassembled WGS sequence"/>
</dbReference>
<evidence type="ECO:0000256" key="7">
    <source>
        <dbReference type="ARBA" id="ARBA00066330"/>
    </source>
</evidence>
<dbReference type="HAMAP" id="MF_01554_B">
    <property type="entry name" value="GlmM_B"/>
    <property type="match status" value="1"/>
</dbReference>
<dbReference type="GO" id="GO:0005975">
    <property type="term" value="P:carbohydrate metabolic process"/>
    <property type="evidence" value="ECO:0007669"/>
    <property type="project" value="InterPro"/>
</dbReference>
<dbReference type="EC" id="5.4.2.10" evidence="7 9"/>
<dbReference type="InterPro" id="IPR036900">
    <property type="entry name" value="A-D-PHexomutase_C_sf"/>
</dbReference>
<reference evidence="16 17" key="1">
    <citation type="journal article" date="2015" name="Genome Announc.">
        <title>Expanding the biotechnology potential of lactobacilli through comparative genomics of 213 strains and associated genera.</title>
        <authorList>
            <person name="Sun Z."/>
            <person name="Harris H.M."/>
            <person name="McCann A."/>
            <person name="Guo C."/>
            <person name="Argimon S."/>
            <person name="Zhang W."/>
            <person name="Yang X."/>
            <person name="Jeffery I.B."/>
            <person name="Cooney J.C."/>
            <person name="Kagawa T.F."/>
            <person name="Liu W."/>
            <person name="Song Y."/>
            <person name="Salvetti E."/>
            <person name="Wrobel A."/>
            <person name="Rasinkangas P."/>
            <person name="Parkhill J."/>
            <person name="Rea M.C."/>
            <person name="O'Sullivan O."/>
            <person name="Ritari J."/>
            <person name="Douillard F.P."/>
            <person name="Paul Ross R."/>
            <person name="Yang R."/>
            <person name="Briner A.E."/>
            <person name="Felis G.E."/>
            <person name="de Vos W.M."/>
            <person name="Barrangou R."/>
            <person name="Klaenhammer T.R."/>
            <person name="Caufield P.W."/>
            <person name="Cui Y."/>
            <person name="Zhang H."/>
            <person name="O'Toole P.W."/>
        </authorList>
    </citation>
    <scope>NUCLEOTIDE SEQUENCE [LARGE SCALE GENOMIC DNA]</scope>
    <source>
        <strain evidence="16 17">DSM 18527</strain>
    </source>
</reference>
<accession>X0PEP1</accession>
<evidence type="ECO:0000256" key="1">
    <source>
        <dbReference type="ARBA" id="ARBA00010231"/>
    </source>
</evidence>
<dbReference type="GO" id="GO:0006048">
    <property type="term" value="P:UDP-N-acetylglucosamine biosynthetic process"/>
    <property type="evidence" value="ECO:0007669"/>
    <property type="project" value="TreeGrafter"/>
</dbReference>
<gene>
    <name evidence="9" type="primary">glmM</name>
    <name evidence="16" type="ORF">FC83_GL001282</name>
</gene>
<dbReference type="eggNOG" id="COG1109">
    <property type="taxonomic scope" value="Bacteria"/>
</dbReference>
<dbReference type="GO" id="GO:0000287">
    <property type="term" value="F:magnesium ion binding"/>
    <property type="evidence" value="ECO:0007669"/>
    <property type="project" value="UniProtKB-UniRule"/>
</dbReference>
<evidence type="ECO:0000256" key="8">
    <source>
        <dbReference type="ARBA" id="ARBA00068193"/>
    </source>
</evidence>
<evidence type="ECO:0000313" key="17">
    <source>
        <dbReference type="Proteomes" id="UP000051236"/>
    </source>
</evidence>
<dbReference type="STRING" id="1423734.FC83_GL001282"/>
<dbReference type="Gene3D" id="3.40.120.10">
    <property type="entry name" value="Alpha-D-Glucose-1,6-Bisphosphate, subunit A, domain 3"/>
    <property type="match status" value="3"/>
</dbReference>
<dbReference type="PROSITE" id="PS00710">
    <property type="entry name" value="PGM_PMM"/>
    <property type="match status" value="1"/>
</dbReference>
<dbReference type="PATRIC" id="fig|1423734.3.peg.1295"/>
<dbReference type="OrthoDB" id="9806956at2"/>
<feature type="domain" description="Alpha-D-phosphohexomutase C-terminal" evidence="12">
    <location>
        <begin position="377"/>
        <end position="443"/>
    </location>
</feature>
<feature type="domain" description="Alpha-D-phosphohexomutase alpha/beta/alpha" evidence="13">
    <location>
        <begin position="3"/>
        <end position="137"/>
    </location>
</feature>
<dbReference type="PRINTS" id="PR00509">
    <property type="entry name" value="PGMPMM"/>
</dbReference>
<evidence type="ECO:0000256" key="10">
    <source>
        <dbReference type="RuleBase" id="RU004326"/>
    </source>
</evidence>
<dbReference type="Gene3D" id="3.30.310.50">
    <property type="entry name" value="Alpha-D-phosphohexomutase, C-terminal domain"/>
    <property type="match status" value="1"/>
</dbReference>
<dbReference type="InterPro" id="IPR005844">
    <property type="entry name" value="A-D-PHexomutase_a/b/a-I"/>
</dbReference>
<dbReference type="InterPro" id="IPR006352">
    <property type="entry name" value="GlmM_bact"/>
</dbReference>
<dbReference type="SUPFAM" id="SSF55957">
    <property type="entry name" value="Phosphoglucomutase, C-terminal domain"/>
    <property type="match status" value="1"/>
</dbReference>
<evidence type="ECO:0000256" key="2">
    <source>
        <dbReference type="ARBA" id="ARBA00022553"/>
    </source>
</evidence>
<feature type="modified residue" description="Phosphoserine" evidence="9">
    <location>
        <position position="104"/>
    </location>
</feature>
<dbReference type="FunFam" id="3.40.120.10:FF:000001">
    <property type="entry name" value="Phosphoglucosamine mutase"/>
    <property type="match status" value="1"/>
</dbReference>
<comment type="caution">
    <text evidence="16">The sequence shown here is derived from an EMBL/GenBank/DDBJ whole genome shotgun (WGS) entry which is preliminary data.</text>
</comment>
<dbReference type="InterPro" id="IPR016055">
    <property type="entry name" value="A-D-PHexomutase_a/b/a-I/II/III"/>
</dbReference>
<feature type="domain" description="Alpha-D-phosphohexomutase alpha/beta/alpha" evidence="15">
    <location>
        <begin position="261"/>
        <end position="370"/>
    </location>
</feature>
<dbReference type="InterPro" id="IPR005841">
    <property type="entry name" value="Alpha-D-phosphohexomutase_SF"/>
</dbReference>
<evidence type="ECO:0000259" key="13">
    <source>
        <dbReference type="Pfam" id="PF02878"/>
    </source>
</evidence>
<dbReference type="FunFam" id="3.40.120.10:FF:000002">
    <property type="entry name" value="Phosphoglucosamine mutase"/>
    <property type="match status" value="1"/>
</dbReference>
<dbReference type="GO" id="GO:0009252">
    <property type="term" value="P:peptidoglycan biosynthetic process"/>
    <property type="evidence" value="ECO:0007669"/>
    <property type="project" value="TreeGrafter"/>
</dbReference>
<evidence type="ECO:0000256" key="6">
    <source>
        <dbReference type="ARBA" id="ARBA00050364"/>
    </source>
</evidence>
<dbReference type="EMBL" id="AZGA01000016">
    <property type="protein sequence ID" value="KRM35154.1"/>
    <property type="molecule type" value="Genomic_DNA"/>
</dbReference>
<keyword evidence="5 9" id="KW-0413">Isomerase</keyword>
<dbReference type="PANTHER" id="PTHR42946">
    <property type="entry name" value="PHOSPHOHEXOSE MUTASE"/>
    <property type="match status" value="1"/>
</dbReference>
<dbReference type="InterPro" id="IPR018247">
    <property type="entry name" value="EF_Hand_1_Ca_BS"/>
</dbReference>
<evidence type="ECO:0000256" key="11">
    <source>
        <dbReference type="RuleBase" id="RU004327"/>
    </source>
</evidence>
<feature type="binding site" evidence="9">
    <location>
        <position position="244"/>
    </location>
    <ligand>
        <name>Mg(2+)</name>
        <dbReference type="ChEBI" id="CHEBI:18420"/>
    </ligand>
</feature>
<dbReference type="GO" id="GO:0008966">
    <property type="term" value="F:phosphoglucosamine mutase activity"/>
    <property type="evidence" value="ECO:0007669"/>
    <property type="project" value="UniProtKB-UniRule"/>
</dbReference>
<feature type="binding site" description="via phosphate group" evidence="9">
    <location>
        <position position="104"/>
    </location>
    <ligand>
        <name>Mg(2+)</name>
        <dbReference type="ChEBI" id="CHEBI:18420"/>
    </ligand>
</feature>
<feature type="binding site" evidence="9">
    <location>
        <position position="246"/>
    </location>
    <ligand>
        <name>Mg(2+)</name>
        <dbReference type="ChEBI" id="CHEBI:18420"/>
    </ligand>
</feature>
<dbReference type="GO" id="GO:0005829">
    <property type="term" value="C:cytosol"/>
    <property type="evidence" value="ECO:0007669"/>
    <property type="project" value="TreeGrafter"/>
</dbReference>
<keyword evidence="17" id="KW-1185">Reference proteome</keyword>